<dbReference type="WBParaSite" id="HPLM_0002181601-mRNA-1">
    <property type="protein sequence ID" value="HPLM_0002181601-mRNA-1"/>
    <property type="gene ID" value="HPLM_0002181601"/>
</dbReference>
<evidence type="ECO:0000256" key="1">
    <source>
        <dbReference type="SAM" id="Phobius"/>
    </source>
</evidence>
<proteinExistence type="predicted"/>
<gene>
    <name evidence="2" type="ORF">HPLM_LOCUS21805</name>
</gene>
<keyword evidence="1" id="KW-1133">Transmembrane helix</keyword>
<evidence type="ECO:0000313" key="3">
    <source>
        <dbReference type="Proteomes" id="UP000268014"/>
    </source>
</evidence>
<dbReference type="AlphaFoldDB" id="A0A0N4XBS1"/>
<dbReference type="Proteomes" id="UP000268014">
    <property type="component" value="Unassembled WGS sequence"/>
</dbReference>
<feature type="transmembrane region" description="Helical" evidence="1">
    <location>
        <begin position="24"/>
        <end position="43"/>
    </location>
</feature>
<protein>
    <submittedName>
        <fullName evidence="2 4">Uncharacterized protein</fullName>
    </submittedName>
</protein>
<accession>A0A0N4XBS1</accession>
<organism evidence="4">
    <name type="scientific">Haemonchus placei</name>
    <name type="common">Barber's pole worm</name>
    <dbReference type="NCBI Taxonomy" id="6290"/>
    <lineage>
        <taxon>Eukaryota</taxon>
        <taxon>Metazoa</taxon>
        <taxon>Ecdysozoa</taxon>
        <taxon>Nematoda</taxon>
        <taxon>Chromadorea</taxon>
        <taxon>Rhabditida</taxon>
        <taxon>Rhabditina</taxon>
        <taxon>Rhabditomorpha</taxon>
        <taxon>Strongyloidea</taxon>
        <taxon>Trichostrongylidae</taxon>
        <taxon>Haemonchus</taxon>
    </lineage>
</organism>
<evidence type="ECO:0000313" key="4">
    <source>
        <dbReference type="WBParaSite" id="HPLM_0002181601-mRNA-1"/>
    </source>
</evidence>
<keyword evidence="3" id="KW-1185">Reference proteome</keyword>
<reference evidence="2 3" key="2">
    <citation type="submission" date="2018-11" db="EMBL/GenBank/DDBJ databases">
        <authorList>
            <consortium name="Pathogen Informatics"/>
        </authorList>
    </citation>
    <scope>NUCLEOTIDE SEQUENCE [LARGE SCALE GENOMIC DNA]</scope>
    <source>
        <strain evidence="2 3">MHpl1</strain>
    </source>
</reference>
<evidence type="ECO:0000313" key="2">
    <source>
        <dbReference type="EMBL" id="VDO92574.1"/>
    </source>
</evidence>
<reference evidence="4" key="1">
    <citation type="submission" date="2017-02" db="UniProtKB">
        <authorList>
            <consortium name="WormBaseParasite"/>
        </authorList>
    </citation>
    <scope>IDENTIFICATION</scope>
</reference>
<name>A0A0N4XBS1_HAEPC</name>
<sequence length="59" mass="6704">MKWGNTSSSSQLSAISSTPVNNEFINSPLFFAQLTLIILHILVGQFTKNLRFEPPHDEW</sequence>
<keyword evidence="1" id="KW-0472">Membrane</keyword>
<keyword evidence="1" id="KW-0812">Transmembrane</keyword>
<dbReference type="EMBL" id="UZAF01024163">
    <property type="protein sequence ID" value="VDO92574.1"/>
    <property type="molecule type" value="Genomic_DNA"/>
</dbReference>